<evidence type="ECO:0000256" key="4">
    <source>
        <dbReference type="ARBA" id="ARBA00022832"/>
    </source>
</evidence>
<dbReference type="InterPro" id="IPR001227">
    <property type="entry name" value="Ac_transferase_dom_sf"/>
</dbReference>
<evidence type="ECO:0000256" key="5">
    <source>
        <dbReference type="ARBA" id="ARBA00023098"/>
    </source>
</evidence>
<proteinExistence type="inferred from homology"/>
<dbReference type="Pfam" id="PF00698">
    <property type="entry name" value="Acyl_transf_1"/>
    <property type="match status" value="1"/>
</dbReference>
<dbReference type="GO" id="GO:0006633">
    <property type="term" value="P:fatty acid biosynthetic process"/>
    <property type="evidence" value="ECO:0007669"/>
    <property type="project" value="UniProtKB-UniPathway"/>
</dbReference>
<sequence>MSASDRTPLGGGGTPPRLVVFSGRDRRDVLAAVDAGRTGGDGPARLVVVDDGRADRSAAARRWLAEGGVKPPRAHYREHPVDGEVAFVYTNGSAADPGGGVLDRIRAATELAVAHTRTSTALGLDPRAAIGYSSGETTALIALGAWSDAEGLYRDARDSGLFTHDLTGELRAVRRAWAALGVPGERWATYLVTLPADRVRAALAGERAVHLMAVNAPDVCVVGGEARACADVVRGLGPANAVRVDYDLAAHAPELAGVRDRWRALHLRPTTPVPGVRFHSGATTGWYEATAEAAADAVTAQALGTVDFAGTVERAWADGVRVFVEHGPRALCTGWVKRVLAGREHVAVAWDGGTGEPVDRARDAVAELVAAGVRVRVEHLFGGETTARPRTDPVVVLPPAPELPPVVRPVDRARPAAVLVEHHARLVATHRDVLAAHVESHRAFLAARQAQVTALGRPAPVPAHPVPARPSFDRARLERLATGPLSEVFGPRFAELDARAVRTGVPAPPMLFLDRVLDLDAEPAALVTPGAHPAGTIRTETDVRLDSWYLDPAGRMPAGLAVEAVQSIALLAGWLGADLRHDGDRVFRLLGFEVTHHGEAPRAGETLRHHVTVDRFVEHDGVLLFSFRCDGSVDGEPRLTVRNGQAGFFSRAELDAAGGVRWSPADLEAAGPEPADDHEPGPPRARRGFTAEQVRAFADGRPADCFGPDWAWTRSHVRTPRIDGGRALMLHEVVDLDPAGGPLKRGHLKARAPISPDDWYFTGHFPGDPCMPATLMLQGGLQAMAFHLAALGFTARRDGWRFAPVTDLATTVRCRGQATPRNAEVVYEVFVRAVHARPFPTVRADLLVTVDGVKALHAADVGVRLVPDWPLDHWRHLGPPRVRATGRPVPLHQLGGLVGHRERGAVATTNGVALDYAAVLACAWGNPGAVNSLAEGVDGTEHLARLPGPPFLFISRVVAVEGELGGMAAGASVVVEYDVPDEVWYFEQNDHPVMPLAVLMEVALQPCGWLAGYTTGTHNVGLRYRNLDGTGTVTGEIGPATRTVRTHVELVSLFRLGGVIMTGFTVRCLADGAPVFTTDPVFGFFPAEAFDDQRGLPATDADRRRVETPGDHVVDLTAHPPHGMPGPMLLMPDRITDHRPTGGAAGLGALRAEIDVDPDAWYFKAHFFTDPVQPGSLGVEAMTQLLRYHLLRGGAELPPGTRFEPVLPDREVKWKYRGQVTPDSGLVTIEVEVREAGEDERGRYAVGDASLWCDGLRIYEVTGLGVRAVPGDRPAVVDRVLDPEVDTWVRAHAPTWTTPVLPLASVLDRLAAAAATRTGRDVVGVRDLLVHRWIAVPGPLRLRTEATPGPDGVNTRLLLARDGGFDEVARAVVLVDGPPARPGPLPLPDDLELQPDIYDSAHQFHGPEFHYITAWWVGADGARALLDIDRGRVPRGQLHQGVLDAALQAVPSFMLNRWTPAAAGKVAIPRGVAELDLFEPVPDSGTAEVRIGWAGFDGGNESYPAFDVQLLVGGRVVVRMRQVSALVPAGRYERCTPRRVRDFALRRSVEPLGPARSEGDRTVLTAGELALWEGLPGTAARVFDLPTGHVRDPLALLAVKEHVGRLAAVHPSAVAVSADLRTATVPGDPRAHRVEVTRTGGAVTVRTAGGAS</sequence>
<keyword evidence="5" id="KW-0443">Lipid metabolism</keyword>
<keyword evidence="10" id="KW-0808">Transferase</keyword>
<dbReference type="InterPro" id="IPR014043">
    <property type="entry name" value="Acyl_transferase_dom"/>
</dbReference>
<dbReference type="SUPFAM" id="SSF54637">
    <property type="entry name" value="Thioesterase/thiol ester dehydrase-isomerase"/>
    <property type="match status" value="4"/>
</dbReference>
<dbReference type="GO" id="GO:0016746">
    <property type="term" value="F:acyltransferase activity"/>
    <property type="evidence" value="ECO:0007669"/>
    <property type="project" value="UniProtKB-KW"/>
</dbReference>
<evidence type="ECO:0000256" key="7">
    <source>
        <dbReference type="ARBA" id="ARBA00023239"/>
    </source>
</evidence>
<dbReference type="EMBL" id="CP034550">
    <property type="protein sequence ID" value="QFZ18405.1"/>
    <property type="molecule type" value="Genomic_DNA"/>
</dbReference>
<feature type="domain" description="Malonyl-CoA:ACP transacylase (MAT)" evidence="9">
    <location>
        <begin position="20"/>
        <end position="372"/>
    </location>
</feature>
<keyword evidence="10" id="KW-0012">Acyltransferase</keyword>
<dbReference type="OrthoDB" id="9778690at2"/>
<organism evidence="10 11">
    <name type="scientific">Saccharothrix syringae</name>
    <name type="common">Nocardiopsis syringae</name>
    <dbReference type="NCBI Taxonomy" id="103733"/>
    <lineage>
        <taxon>Bacteria</taxon>
        <taxon>Bacillati</taxon>
        <taxon>Actinomycetota</taxon>
        <taxon>Actinomycetes</taxon>
        <taxon>Pseudonocardiales</taxon>
        <taxon>Pseudonocardiaceae</taxon>
        <taxon>Saccharothrix</taxon>
    </lineage>
</organism>
<keyword evidence="6" id="KW-0275">Fatty acid biosynthesis</keyword>
<evidence type="ECO:0000256" key="2">
    <source>
        <dbReference type="ARBA" id="ARBA00006714"/>
    </source>
</evidence>
<dbReference type="PANTHER" id="PTHR43074">
    <property type="entry name" value="OMEGA-3 POLYUNSATURATED FATTY ACID SYNTHASE PFAB-RELATED"/>
    <property type="match status" value="1"/>
</dbReference>
<dbReference type="InterPro" id="IPR010083">
    <property type="entry name" value="FabA"/>
</dbReference>
<dbReference type="Pfam" id="PF07977">
    <property type="entry name" value="FabA"/>
    <property type="match status" value="3"/>
</dbReference>
<dbReference type="CDD" id="cd01287">
    <property type="entry name" value="FabA"/>
    <property type="match status" value="1"/>
</dbReference>
<protein>
    <submittedName>
        <fullName evidence="10">Acyltransferase domain-containing protein</fullName>
    </submittedName>
</protein>
<keyword evidence="4" id="KW-0276">Fatty acid metabolism</keyword>
<evidence type="ECO:0000313" key="11">
    <source>
        <dbReference type="Proteomes" id="UP000325787"/>
    </source>
</evidence>
<dbReference type="InterPro" id="IPR052568">
    <property type="entry name" value="PKS-FAS_Synthase"/>
</dbReference>
<dbReference type="InterPro" id="IPR029069">
    <property type="entry name" value="HotDog_dom_sf"/>
</dbReference>
<name>A0A5Q0GXK7_SACSY</name>
<dbReference type="UniPathway" id="UPA00094"/>
<dbReference type="SMART" id="SM00827">
    <property type="entry name" value="PKS_AT"/>
    <property type="match status" value="1"/>
</dbReference>
<evidence type="ECO:0000256" key="6">
    <source>
        <dbReference type="ARBA" id="ARBA00023160"/>
    </source>
</evidence>
<keyword evidence="7" id="KW-0456">Lyase</keyword>
<reference evidence="11" key="1">
    <citation type="journal article" date="2021" name="Curr. Microbiol.">
        <title>Complete genome of nocamycin-producing strain Saccharothrix syringae NRRL B-16468 reveals the biosynthetic potential for secondary metabolites.</title>
        <authorList>
            <person name="Mo X."/>
            <person name="Yang S."/>
        </authorList>
    </citation>
    <scope>NUCLEOTIDE SEQUENCE [LARGE SCALE GENOMIC DNA]</scope>
    <source>
        <strain evidence="11">ATCC 51364 / DSM 43886 / JCM 6844 / KCTC 9398 / NBRC 14523 / NRRL B-16468 / INA 2240</strain>
    </source>
</reference>
<evidence type="ECO:0000259" key="9">
    <source>
        <dbReference type="SMART" id="SM00827"/>
    </source>
</evidence>
<dbReference type="Proteomes" id="UP000325787">
    <property type="component" value="Chromosome"/>
</dbReference>
<evidence type="ECO:0000256" key="3">
    <source>
        <dbReference type="ARBA" id="ARBA00022516"/>
    </source>
</evidence>
<keyword evidence="3" id="KW-0444">Lipid biosynthesis</keyword>
<dbReference type="Gene3D" id="3.10.129.10">
    <property type="entry name" value="Hotdog Thioesterase"/>
    <property type="match status" value="4"/>
</dbReference>
<accession>A0A5Q0GXK7</accession>
<gene>
    <name evidence="10" type="ORF">EKG83_13750</name>
</gene>
<dbReference type="InterPro" id="IPR013114">
    <property type="entry name" value="FabA_FabZ"/>
</dbReference>
<dbReference type="KEGG" id="ssyi:EKG83_13750"/>
<dbReference type="RefSeq" id="WP_051766764.1">
    <property type="nucleotide sequence ID" value="NZ_CP034550.1"/>
</dbReference>
<evidence type="ECO:0000313" key="10">
    <source>
        <dbReference type="EMBL" id="QFZ18405.1"/>
    </source>
</evidence>
<dbReference type="GO" id="GO:0019171">
    <property type="term" value="F:(3R)-hydroxyacyl-[acyl-carrier-protein] dehydratase activity"/>
    <property type="evidence" value="ECO:0007669"/>
    <property type="project" value="InterPro"/>
</dbReference>
<keyword evidence="11" id="KW-1185">Reference proteome</keyword>
<dbReference type="InterPro" id="IPR016035">
    <property type="entry name" value="Acyl_Trfase/lysoPLipase"/>
</dbReference>
<evidence type="ECO:0000256" key="1">
    <source>
        <dbReference type="ARBA" id="ARBA00005194"/>
    </source>
</evidence>
<comment type="pathway">
    <text evidence="1">Lipid metabolism; fatty acid biosynthesis.</text>
</comment>
<comment type="similarity">
    <text evidence="2">Belongs to the thioester dehydratase family. FabA subfamily.</text>
</comment>
<dbReference type="GO" id="GO:0005737">
    <property type="term" value="C:cytoplasm"/>
    <property type="evidence" value="ECO:0007669"/>
    <property type="project" value="InterPro"/>
</dbReference>
<feature type="region of interest" description="Disordered" evidence="8">
    <location>
        <begin position="664"/>
        <end position="686"/>
    </location>
</feature>
<evidence type="ECO:0000256" key="8">
    <source>
        <dbReference type="SAM" id="MobiDB-lite"/>
    </source>
</evidence>
<dbReference type="SUPFAM" id="SSF52151">
    <property type="entry name" value="FabD/lysophospholipase-like"/>
    <property type="match status" value="1"/>
</dbReference>
<dbReference type="PANTHER" id="PTHR43074:SF1">
    <property type="entry name" value="BETA-KETOACYL SYNTHASE FAMILY PROTEIN-RELATED"/>
    <property type="match status" value="1"/>
</dbReference>
<dbReference type="Gene3D" id="3.40.366.10">
    <property type="entry name" value="Malonyl-Coenzyme A Acyl Carrier Protein, domain 2"/>
    <property type="match status" value="1"/>
</dbReference>